<dbReference type="CDD" id="cd01285">
    <property type="entry name" value="nucleoside_deaminase"/>
    <property type="match status" value="1"/>
</dbReference>
<keyword evidence="5" id="KW-1185">Reference proteome</keyword>
<dbReference type="PANTHER" id="PTHR11079">
    <property type="entry name" value="CYTOSINE DEAMINASE FAMILY MEMBER"/>
    <property type="match status" value="1"/>
</dbReference>
<sequence length="436" mass="47921">MGSWPNTQCQHQPDRLTDGLLESSTPSGCLIPLHTKAEVQNNVQIIQTYVATIHAKSANTVLKIVDDACRGLESINLNHLRRLVKPEYLPVYLQKDENKEQSRILGRIAVDSAGSTDVEVASPLAECNGQPSILHFLACATSVISRENLQSLLSSALPCSVNGLRPCIRVIKVPSTPPASHDQAEQFSQQYWPTVYKGGNPFGPHPSIFAHATEEIQHDAKDHMVLAMHAGLATSFEAKGEPIGAVIVDRSCSKGPIIVVVAGDARWNNVTKPQDRKSGNVMAHAVMRAIGMVAKKRLSLTNASQAPEMNGEQLNSFNDEPLNPLESDIYTRDVLAPGGYLCLDLELYLTHEPCLMCSMAILHSRFGRVVFGQRLPRTGGLTANIVGNHDSSTENLSSRPSYSLWWYPKLNWKLLAWEWVERDPPQASLSEQDIQA</sequence>
<dbReference type="Proteomes" id="UP001590950">
    <property type="component" value="Unassembled WGS sequence"/>
</dbReference>
<evidence type="ECO:0000313" key="5">
    <source>
        <dbReference type="Proteomes" id="UP001590950"/>
    </source>
</evidence>
<keyword evidence="1" id="KW-0819">tRNA processing</keyword>
<dbReference type="Pfam" id="PF00383">
    <property type="entry name" value="dCMP_cyt_deam_1"/>
    <property type="match status" value="1"/>
</dbReference>
<comment type="similarity">
    <text evidence="2">Belongs to the cytidine and deoxycytidylate deaminase family. ADAT3 subfamily.</text>
</comment>
<dbReference type="PANTHER" id="PTHR11079:SF156">
    <property type="entry name" value="INACTIVE TRNA-SPECIFIC ADENOSINE DEAMINASE-LIKE PROTEIN 3-RELATED"/>
    <property type="match status" value="1"/>
</dbReference>
<protein>
    <recommendedName>
        <fullName evidence="3">CMP/dCMP-type deaminase domain-containing protein</fullName>
    </recommendedName>
</protein>
<dbReference type="SUPFAM" id="SSF53927">
    <property type="entry name" value="Cytidine deaminase-like"/>
    <property type="match status" value="1"/>
</dbReference>
<gene>
    <name evidence="4" type="ORF">N7G274_005382</name>
</gene>
<comment type="caution">
    <text evidence="4">The sequence shown here is derived from an EMBL/GenBank/DDBJ whole genome shotgun (WGS) entry which is preliminary data.</text>
</comment>
<evidence type="ECO:0000256" key="2">
    <source>
        <dbReference type="ARBA" id="ARBA00038160"/>
    </source>
</evidence>
<dbReference type="PROSITE" id="PS51747">
    <property type="entry name" value="CYT_DCMP_DEAMINASES_2"/>
    <property type="match status" value="1"/>
</dbReference>
<reference evidence="4 5" key="1">
    <citation type="submission" date="2024-09" db="EMBL/GenBank/DDBJ databases">
        <title>Rethinking Asexuality: The Enigmatic Case of Functional Sexual Genes in Lepraria (Stereocaulaceae).</title>
        <authorList>
            <person name="Doellman M."/>
            <person name="Sun Y."/>
            <person name="Barcenas-Pena A."/>
            <person name="Lumbsch H.T."/>
            <person name="Grewe F."/>
        </authorList>
    </citation>
    <scope>NUCLEOTIDE SEQUENCE [LARGE SCALE GENOMIC DNA]</scope>
    <source>
        <strain evidence="4 5">Mercado 3170</strain>
    </source>
</reference>
<feature type="domain" description="CMP/dCMP-type deaminase" evidence="3">
    <location>
        <begin position="222"/>
        <end position="384"/>
    </location>
</feature>
<dbReference type="InterPro" id="IPR002125">
    <property type="entry name" value="CMP_dCMP_dom"/>
</dbReference>
<dbReference type="EMBL" id="JBEFKJ010000016">
    <property type="protein sequence ID" value="KAL2041598.1"/>
    <property type="molecule type" value="Genomic_DNA"/>
</dbReference>
<dbReference type="InterPro" id="IPR016193">
    <property type="entry name" value="Cytidine_deaminase-like"/>
</dbReference>
<evidence type="ECO:0000256" key="1">
    <source>
        <dbReference type="ARBA" id="ARBA00022694"/>
    </source>
</evidence>
<evidence type="ECO:0000313" key="4">
    <source>
        <dbReference type="EMBL" id="KAL2041598.1"/>
    </source>
</evidence>
<accession>A0ABR4A942</accession>
<dbReference type="Gene3D" id="3.40.140.10">
    <property type="entry name" value="Cytidine Deaminase, domain 2"/>
    <property type="match status" value="1"/>
</dbReference>
<proteinExistence type="inferred from homology"/>
<evidence type="ECO:0000259" key="3">
    <source>
        <dbReference type="PROSITE" id="PS51747"/>
    </source>
</evidence>
<organism evidence="4 5">
    <name type="scientific">Stereocaulon virgatum</name>
    <dbReference type="NCBI Taxonomy" id="373712"/>
    <lineage>
        <taxon>Eukaryota</taxon>
        <taxon>Fungi</taxon>
        <taxon>Dikarya</taxon>
        <taxon>Ascomycota</taxon>
        <taxon>Pezizomycotina</taxon>
        <taxon>Lecanoromycetes</taxon>
        <taxon>OSLEUM clade</taxon>
        <taxon>Lecanoromycetidae</taxon>
        <taxon>Lecanorales</taxon>
        <taxon>Lecanorineae</taxon>
        <taxon>Stereocaulaceae</taxon>
        <taxon>Stereocaulon</taxon>
    </lineage>
</organism>
<name>A0ABR4A942_9LECA</name>